<gene>
    <name evidence="1" type="ORF">FAZ95_07085</name>
</gene>
<proteinExistence type="predicted"/>
<protein>
    <submittedName>
        <fullName evidence="1">Uncharacterized protein</fullName>
    </submittedName>
</protein>
<dbReference type="RefSeq" id="WP_137331799.1">
    <property type="nucleotide sequence ID" value="NZ_CP040077.1"/>
</dbReference>
<dbReference type="OrthoDB" id="9018052at2"/>
<name>A0A4P8IJK7_9BURK</name>
<keyword evidence="2" id="KW-1185">Reference proteome</keyword>
<evidence type="ECO:0000313" key="1">
    <source>
        <dbReference type="EMBL" id="QCP48968.1"/>
    </source>
</evidence>
<dbReference type="AlphaFoldDB" id="A0A4P8IJK7"/>
<evidence type="ECO:0000313" key="2">
    <source>
        <dbReference type="Proteomes" id="UP000298656"/>
    </source>
</evidence>
<dbReference type="Proteomes" id="UP000298656">
    <property type="component" value="Chromosome 1"/>
</dbReference>
<organism evidence="1 2">
    <name type="scientific">Trinickia violacea</name>
    <dbReference type="NCBI Taxonomy" id="2571746"/>
    <lineage>
        <taxon>Bacteria</taxon>
        <taxon>Pseudomonadati</taxon>
        <taxon>Pseudomonadota</taxon>
        <taxon>Betaproteobacteria</taxon>
        <taxon>Burkholderiales</taxon>
        <taxon>Burkholderiaceae</taxon>
        <taxon>Trinickia</taxon>
    </lineage>
</organism>
<sequence length="292" mass="32429">MELKAHSFARSHHSCWTDDLQADAYAGEVACDAAEDALTHGGVYPLELMQQALGAYDRAALAVLRRHRELRVETLPVVPSRMSGGDSTGGAPLLSLYINAHGRLHIRPASQDKIDCGGDAWISVGQVAAGAPVMAEIDGVHAAWRRSEAQYFVQVRAAIERLFSEGGLQRALEQVIDQIDYIDSLCFYIGDRYVTLIDEDGRPGFLYALREQPYARWTDDEVLIVAALHVLVRSGRASCFDEFNGALLTARDLIGRIEHYSLGDARESHDRTVFESLDLFERVAKIRALKRF</sequence>
<dbReference type="KEGG" id="tvl:FAZ95_07085"/>
<dbReference type="EMBL" id="CP040077">
    <property type="protein sequence ID" value="QCP48968.1"/>
    <property type="molecule type" value="Genomic_DNA"/>
</dbReference>
<accession>A0A4P8IJK7</accession>
<reference evidence="1 2" key="1">
    <citation type="submission" date="2019-05" db="EMBL/GenBank/DDBJ databases">
        <title>Burkholderia sp. DHOD12, isolated from subtropical forest soil.</title>
        <authorList>
            <person name="Gao Z.-H."/>
            <person name="Qiu L.-H."/>
        </authorList>
    </citation>
    <scope>NUCLEOTIDE SEQUENCE [LARGE SCALE GENOMIC DNA]</scope>
    <source>
        <strain evidence="1 2">DHOD12</strain>
    </source>
</reference>